<reference evidence="3 4" key="1">
    <citation type="journal article" date="2013" name="Stand. Genomic Sci.">
        <title>Genome sequence of the reddish-pigmented Rubellimicrobium thermophilum type strain (DSM 16684(T)), a member of the Roseobacter clade.</title>
        <authorList>
            <person name="Fiebig A."/>
            <person name="Riedel T."/>
            <person name="Gronow S."/>
            <person name="Petersen J."/>
            <person name="Klenk H.P."/>
            <person name="Goker M."/>
        </authorList>
    </citation>
    <scope>NUCLEOTIDE SEQUENCE [LARGE SCALE GENOMIC DNA]</scope>
    <source>
        <strain evidence="3 4">DSM 16684</strain>
    </source>
</reference>
<proteinExistence type="predicted"/>
<dbReference type="AlphaFoldDB" id="S9R0R3"/>
<accession>S9R0R3</accession>
<evidence type="ECO:0000256" key="2">
    <source>
        <dbReference type="SAM" id="Phobius"/>
    </source>
</evidence>
<keyword evidence="4" id="KW-1185">Reference proteome</keyword>
<sequence length="311" mass="33330">MTDRADTIPRTTIGQLVYTASPRFSFARLVADLDSALSGCGVTERRLTWDHDDVAILDIGGARIGLCLAEDLGREKATAVTVAVGFAPVPGDDRLARQQRRLAGLIAERISNRFPPSRTVWTESEETAGPDLFDRLNDCLALQINAEADAKKRVTARRLKVERRRRLPEQQDVSRILARIDATIAARQAGLPDPGPDAIPVARPGEPANREPDLPRADRSSLHAVRAALYAPDDPAEDQRPSAKLRLAAHAMDATLMVVFLPVGAAVMAYGLARGADLKRSARMLALGGIWTGALSMAGGLDGLGVLIGLA</sequence>
<dbReference type="HOGENOM" id="CLU_893963_0_0_5"/>
<keyword evidence="2" id="KW-0472">Membrane</keyword>
<feature type="compositionally biased region" description="Basic and acidic residues" evidence="1">
    <location>
        <begin position="208"/>
        <end position="217"/>
    </location>
</feature>
<gene>
    <name evidence="3" type="ORF">ruthe_00623</name>
</gene>
<protein>
    <submittedName>
        <fullName evidence="3">Uncharacterized protein</fullName>
    </submittedName>
</protein>
<feature type="transmembrane region" description="Helical" evidence="2">
    <location>
        <begin position="285"/>
        <end position="310"/>
    </location>
</feature>
<keyword evidence="2" id="KW-0812">Transmembrane</keyword>
<evidence type="ECO:0000313" key="4">
    <source>
        <dbReference type="Proteomes" id="UP000015346"/>
    </source>
</evidence>
<dbReference type="Proteomes" id="UP000015346">
    <property type="component" value="Unassembled WGS sequence"/>
</dbReference>
<name>S9R0R3_9RHOB</name>
<dbReference type="RefSeq" id="WP_021096730.1">
    <property type="nucleotide sequence ID" value="NZ_KE557320.1"/>
</dbReference>
<feature type="region of interest" description="Disordered" evidence="1">
    <location>
        <begin position="188"/>
        <end position="217"/>
    </location>
</feature>
<keyword evidence="2" id="KW-1133">Transmembrane helix</keyword>
<feature type="transmembrane region" description="Helical" evidence="2">
    <location>
        <begin position="254"/>
        <end position="273"/>
    </location>
</feature>
<dbReference type="EMBL" id="AOLV01000008">
    <property type="protein sequence ID" value="EPX87226.1"/>
    <property type="molecule type" value="Genomic_DNA"/>
</dbReference>
<evidence type="ECO:0000256" key="1">
    <source>
        <dbReference type="SAM" id="MobiDB-lite"/>
    </source>
</evidence>
<dbReference type="OrthoDB" id="7855251at2"/>
<comment type="caution">
    <text evidence="3">The sequence shown here is derived from an EMBL/GenBank/DDBJ whole genome shotgun (WGS) entry which is preliminary data.</text>
</comment>
<dbReference type="STRING" id="1123069.ruthe_00623"/>
<organism evidence="3 4">
    <name type="scientific">Rubellimicrobium thermophilum DSM 16684</name>
    <dbReference type="NCBI Taxonomy" id="1123069"/>
    <lineage>
        <taxon>Bacteria</taxon>
        <taxon>Pseudomonadati</taxon>
        <taxon>Pseudomonadota</taxon>
        <taxon>Alphaproteobacteria</taxon>
        <taxon>Rhodobacterales</taxon>
        <taxon>Roseobacteraceae</taxon>
        <taxon>Rubellimicrobium</taxon>
    </lineage>
</organism>
<evidence type="ECO:0000313" key="3">
    <source>
        <dbReference type="EMBL" id="EPX87226.1"/>
    </source>
</evidence>